<dbReference type="GO" id="GO:0016020">
    <property type="term" value="C:membrane"/>
    <property type="evidence" value="ECO:0007669"/>
    <property type="project" value="UniProtKB-SubCell"/>
</dbReference>
<dbReference type="Pfam" id="PF01061">
    <property type="entry name" value="ABC2_membrane"/>
    <property type="match status" value="1"/>
</dbReference>
<keyword evidence="2 5" id="KW-0812">Transmembrane</keyword>
<dbReference type="AlphaFoldDB" id="B1YE18"/>
<dbReference type="HOGENOM" id="CLU_1127123_0_0_2"/>
<dbReference type="OrthoDB" id="147058at2157"/>
<proteinExistence type="predicted"/>
<comment type="subcellular location">
    <subcellularLocation>
        <location evidence="1">Membrane</location>
        <topology evidence="1">Multi-pass membrane protein</topology>
    </subcellularLocation>
</comment>
<evidence type="ECO:0000256" key="4">
    <source>
        <dbReference type="ARBA" id="ARBA00023136"/>
    </source>
</evidence>
<evidence type="ECO:0000256" key="1">
    <source>
        <dbReference type="ARBA" id="ARBA00004141"/>
    </source>
</evidence>
<dbReference type="GeneID" id="6165571"/>
<feature type="transmembrane region" description="Helical" evidence="5">
    <location>
        <begin position="20"/>
        <end position="39"/>
    </location>
</feature>
<dbReference type="STRING" id="444157.Tneu_1100"/>
<evidence type="ECO:0000313" key="7">
    <source>
        <dbReference type="EMBL" id="ACB40031.1"/>
    </source>
</evidence>
<dbReference type="PANTHER" id="PTHR43229">
    <property type="entry name" value="NODULATION PROTEIN J"/>
    <property type="match status" value="1"/>
</dbReference>
<name>B1YE18_PYRNV</name>
<keyword evidence="3 5" id="KW-1133">Transmembrane helix</keyword>
<dbReference type="InterPro" id="IPR051784">
    <property type="entry name" value="Nod_factor_ABC_transporter"/>
</dbReference>
<evidence type="ECO:0000313" key="8">
    <source>
        <dbReference type="Proteomes" id="UP000001694"/>
    </source>
</evidence>
<feature type="transmembrane region" description="Helical" evidence="5">
    <location>
        <begin position="108"/>
        <end position="126"/>
    </location>
</feature>
<evidence type="ECO:0000256" key="2">
    <source>
        <dbReference type="ARBA" id="ARBA00022692"/>
    </source>
</evidence>
<dbReference type="InterPro" id="IPR013525">
    <property type="entry name" value="ABC2_TM"/>
</dbReference>
<dbReference type="KEGG" id="tne:Tneu_1100"/>
<dbReference type="EMBL" id="CP001014">
    <property type="protein sequence ID" value="ACB40031.1"/>
    <property type="molecule type" value="Genomic_DNA"/>
</dbReference>
<dbReference type="RefSeq" id="WP_012350450.1">
    <property type="nucleotide sequence ID" value="NC_010525.1"/>
</dbReference>
<sequence>MRLGNVLVIAKYMVLATRGWHITLAWFMVPYPLLWLWLLKLVGYPTYVEHFVVGTVLSTAFQMPYVVTAQDVASMKHWSRQYSLLLANGADHLEIALSYLAQSTATTAGASVLLLAASAAVAGVAYGPAQVAAAAGASALISAASCLLGYAQAIGIRNPALSQQMAQIVPLLLILVAPVYYPADLLPEPLRAASHLLPTTYMAYALRGALALNPEEAARGAAGILAYAAASALVTIYAVRREQRHG</sequence>
<dbReference type="PANTHER" id="PTHR43229:SF3">
    <property type="entry name" value="ABC-TYPE MULTIDRUG TRANSPORT SYSTEM, PERMEASE COMPONENT"/>
    <property type="match status" value="1"/>
</dbReference>
<dbReference type="eggNOG" id="arCOG01468">
    <property type="taxonomic scope" value="Archaea"/>
</dbReference>
<organism evidence="7 8">
    <name type="scientific">Pyrobaculum neutrophilum (strain DSM 2338 / JCM 9278 / NBRC 100436 / V24Sta)</name>
    <name type="common">Thermoproteus neutrophilus</name>
    <dbReference type="NCBI Taxonomy" id="444157"/>
    <lineage>
        <taxon>Archaea</taxon>
        <taxon>Thermoproteota</taxon>
        <taxon>Thermoprotei</taxon>
        <taxon>Thermoproteales</taxon>
        <taxon>Thermoproteaceae</taxon>
        <taxon>Pyrobaculum</taxon>
    </lineage>
</organism>
<dbReference type="Proteomes" id="UP000001694">
    <property type="component" value="Chromosome"/>
</dbReference>
<accession>B1YE18</accession>
<keyword evidence="8" id="KW-1185">Reference proteome</keyword>
<keyword evidence="4 5" id="KW-0472">Membrane</keyword>
<feature type="transmembrane region" description="Helical" evidence="5">
    <location>
        <begin position="220"/>
        <end position="239"/>
    </location>
</feature>
<dbReference type="GO" id="GO:0140359">
    <property type="term" value="F:ABC-type transporter activity"/>
    <property type="evidence" value="ECO:0007669"/>
    <property type="project" value="InterPro"/>
</dbReference>
<evidence type="ECO:0000256" key="3">
    <source>
        <dbReference type="ARBA" id="ARBA00022989"/>
    </source>
</evidence>
<evidence type="ECO:0000259" key="6">
    <source>
        <dbReference type="Pfam" id="PF01061"/>
    </source>
</evidence>
<gene>
    <name evidence="7" type="ordered locus">Tneu_1100</name>
</gene>
<feature type="domain" description="ABC-2 type transporter transmembrane" evidence="6">
    <location>
        <begin position="58"/>
        <end position="209"/>
    </location>
</feature>
<feature type="transmembrane region" description="Helical" evidence="5">
    <location>
        <begin position="132"/>
        <end position="153"/>
    </location>
</feature>
<evidence type="ECO:0000256" key="5">
    <source>
        <dbReference type="SAM" id="Phobius"/>
    </source>
</evidence>
<reference evidence="7" key="1">
    <citation type="submission" date="2008-03" db="EMBL/GenBank/DDBJ databases">
        <title>Complete sequence of Thermoproteus neutrophilus V24Sta.</title>
        <authorList>
            <consortium name="US DOE Joint Genome Institute"/>
            <person name="Copeland A."/>
            <person name="Lucas S."/>
            <person name="Lapidus A."/>
            <person name="Glavina del Rio T."/>
            <person name="Dalin E."/>
            <person name="Tice H."/>
            <person name="Bruce D."/>
            <person name="Goodwin L."/>
            <person name="Pitluck S."/>
            <person name="Sims D."/>
            <person name="Brettin T."/>
            <person name="Detter J.C."/>
            <person name="Han C."/>
            <person name="Kuske C.R."/>
            <person name="Schmutz J."/>
            <person name="Larimer F."/>
            <person name="Land M."/>
            <person name="Hauser L."/>
            <person name="Kyrpides N."/>
            <person name="Mikhailova N."/>
            <person name="Biddle J.F."/>
            <person name="Zhang Z."/>
            <person name="Fitz-Gibbon S.T."/>
            <person name="Lowe T.M."/>
            <person name="Saltikov C."/>
            <person name="House C.H."/>
            <person name="Richardson P."/>
        </authorList>
    </citation>
    <scope>NUCLEOTIDE SEQUENCE [LARGE SCALE GENOMIC DNA]</scope>
    <source>
        <strain evidence="7">V24Sta</strain>
    </source>
</reference>
<protein>
    <submittedName>
        <fullName evidence="7">ABC-2 type transporter</fullName>
    </submittedName>
</protein>